<organism evidence="2 3">
    <name type="scientific">Cognatilysobacter lacus</name>
    <dbReference type="NCBI Taxonomy" id="1643323"/>
    <lineage>
        <taxon>Bacteria</taxon>
        <taxon>Pseudomonadati</taxon>
        <taxon>Pseudomonadota</taxon>
        <taxon>Gammaproteobacteria</taxon>
        <taxon>Lysobacterales</taxon>
        <taxon>Lysobacteraceae</taxon>
        <taxon>Cognatilysobacter</taxon>
    </lineage>
</organism>
<dbReference type="InterPro" id="IPR043724">
    <property type="entry name" value="DUF5666"/>
</dbReference>
<name>A0A5D8Z899_9GAMM</name>
<dbReference type="Proteomes" id="UP000323164">
    <property type="component" value="Unassembled WGS sequence"/>
</dbReference>
<evidence type="ECO:0000313" key="2">
    <source>
        <dbReference type="EMBL" id="TZF90776.1"/>
    </source>
</evidence>
<dbReference type="RefSeq" id="WP_149352073.1">
    <property type="nucleotide sequence ID" value="NZ_VTRV01000027.1"/>
</dbReference>
<comment type="caution">
    <text evidence="2">The sequence shown here is derived from an EMBL/GenBank/DDBJ whole genome shotgun (WGS) entry which is preliminary data.</text>
</comment>
<evidence type="ECO:0000259" key="1">
    <source>
        <dbReference type="Pfam" id="PF18914"/>
    </source>
</evidence>
<feature type="domain" description="DUF5666" evidence="1">
    <location>
        <begin position="161"/>
        <end position="230"/>
    </location>
</feature>
<gene>
    <name evidence="2" type="ORF">FW784_04000</name>
</gene>
<dbReference type="OrthoDB" id="6023596at2"/>
<dbReference type="Pfam" id="PF18914">
    <property type="entry name" value="DUF5666"/>
    <property type="match status" value="1"/>
</dbReference>
<dbReference type="EMBL" id="VTRV01000027">
    <property type="protein sequence ID" value="TZF90776.1"/>
    <property type="molecule type" value="Genomic_DNA"/>
</dbReference>
<proteinExistence type="predicted"/>
<reference evidence="2 3" key="1">
    <citation type="submission" date="2019-08" db="EMBL/GenBank/DDBJ databases">
        <title>Draft genome sequence of Lysobacter sp. UKS-15.</title>
        <authorList>
            <person name="Im W.-T."/>
        </authorList>
    </citation>
    <scope>NUCLEOTIDE SEQUENCE [LARGE SCALE GENOMIC DNA]</scope>
    <source>
        <strain evidence="2 3">UKS-15</strain>
    </source>
</reference>
<protein>
    <recommendedName>
        <fullName evidence="1">DUF5666 domain-containing protein</fullName>
    </recommendedName>
</protein>
<keyword evidence="3" id="KW-1185">Reference proteome</keyword>
<sequence>MEPTVRSFGVALATGAVLLLSGCVTPGGYGADGGYGEPAGYPSQQYPSQYGAPTEGVVQGVDPRSGRLAVVAQDPRTGRDVPMELRFDARTRLTYQGRAADVGGLERGDVIRFDAVPSGNELYVRDIEVVRNVREGGYSSGNGNAGGAYGGNAYGPGADLRGAVTFVDTRTRTIRLDGGGYGGAVQVVYDARTSVEYQGRAYRPEDLERGDQVRVQARQVGANQWLAERIIVERSVR</sequence>
<dbReference type="PROSITE" id="PS51257">
    <property type="entry name" value="PROKAR_LIPOPROTEIN"/>
    <property type="match status" value="1"/>
</dbReference>
<dbReference type="AlphaFoldDB" id="A0A5D8Z899"/>
<evidence type="ECO:0000313" key="3">
    <source>
        <dbReference type="Proteomes" id="UP000323164"/>
    </source>
</evidence>
<accession>A0A5D8Z899</accession>